<dbReference type="InterPro" id="IPR003705">
    <property type="entry name" value="CbiN"/>
</dbReference>
<dbReference type="AlphaFoldDB" id="A0A1V2A6X3"/>
<keyword evidence="8 10" id="KW-0472">Membrane</keyword>
<evidence type="ECO:0000256" key="9">
    <source>
        <dbReference type="ARBA" id="ARBA00023285"/>
    </source>
</evidence>
<comment type="function">
    <text evidence="10">Part of the energy-coupling factor (ECF) transporter complex CbiMNOQ involved in cobalt import.</text>
</comment>
<dbReference type="PANTHER" id="PTHR38662">
    <property type="entry name" value="COBALT TRANSPORT PROTEIN CBIN"/>
    <property type="match status" value="1"/>
</dbReference>
<keyword evidence="6 10" id="KW-1133">Transmembrane helix</keyword>
<dbReference type="RefSeq" id="WP_076766042.1">
    <property type="nucleotide sequence ID" value="NZ_MSFI01000018.1"/>
</dbReference>
<keyword evidence="5 10" id="KW-0812">Transmembrane</keyword>
<comment type="subunit">
    <text evidence="10">Forms an energy-coupling factor (ECF) transporter complex composed of an ATP-binding protein (A component, CbiO), a transmembrane protein (T component, CbiQ) and 2 possible substrate-capture proteins (S components, CbiM and CbiN) of unknown stoichimetry.</text>
</comment>
<keyword evidence="4 10" id="KW-0169">Cobalamin biosynthesis</keyword>
<dbReference type="PANTHER" id="PTHR38662:SF1">
    <property type="entry name" value="COBALT TRANSPORT PROTEIN CBIN"/>
    <property type="match status" value="1"/>
</dbReference>
<protein>
    <recommendedName>
        <fullName evidence="10">Cobalt transport protein CbiN</fullName>
    </recommendedName>
    <alternativeName>
        <fullName evidence="10">Energy-coupling factor transporter probable substrate-capture protein CbiN</fullName>
        <shortName evidence="10">ECF transporter S component CbiN</shortName>
    </alternativeName>
</protein>
<dbReference type="STRING" id="1714355.BTO28_10580"/>
<comment type="similarity">
    <text evidence="10">Belongs to the CbiN family.</text>
</comment>
<dbReference type="GO" id="GO:0009236">
    <property type="term" value="P:cobalamin biosynthetic process"/>
    <property type="evidence" value="ECO:0007669"/>
    <property type="project" value="UniProtKB-UniRule"/>
</dbReference>
<evidence type="ECO:0000256" key="10">
    <source>
        <dbReference type="HAMAP-Rule" id="MF_00330"/>
    </source>
</evidence>
<evidence type="ECO:0000313" key="11">
    <source>
        <dbReference type="EMBL" id="OMP66738.1"/>
    </source>
</evidence>
<keyword evidence="7 10" id="KW-0406">Ion transport</keyword>
<evidence type="ECO:0000256" key="1">
    <source>
        <dbReference type="ARBA" id="ARBA00022426"/>
    </source>
</evidence>
<dbReference type="UniPathway" id="UPA00148"/>
<organism evidence="11 12">
    <name type="scientific">Domibacillus epiphyticus</name>
    <dbReference type="NCBI Taxonomy" id="1714355"/>
    <lineage>
        <taxon>Bacteria</taxon>
        <taxon>Bacillati</taxon>
        <taxon>Bacillota</taxon>
        <taxon>Bacilli</taxon>
        <taxon>Bacillales</taxon>
        <taxon>Bacillaceae</taxon>
        <taxon>Domibacillus</taxon>
    </lineage>
</organism>
<dbReference type="Proteomes" id="UP000188613">
    <property type="component" value="Unassembled WGS sequence"/>
</dbReference>
<name>A0A1V2A6X3_9BACI</name>
<evidence type="ECO:0000256" key="3">
    <source>
        <dbReference type="ARBA" id="ARBA00022475"/>
    </source>
</evidence>
<reference evidence="11 12" key="1">
    <citation type="submission" date="2016-12" db="EMBL/GenBank/DDBJ databases">
        <title>Domibacillus sp. SAB 38T whole genome sequencing.</title>
        <authorList>
            <person name="Verma A."/>
            <person name="Ojha A.K."/>
            <person name="Krishnamurthi S."/>
        </authorList>
    </citation>
    <scope>NUCLEOTIDE SEQUENCE [LARGE SCALE GENOMIC DNA]</scope>
    <source>
        <strain evidence="11 12">SAB 38</strain>
    </source>
</reference>
<comment type="caution">
    <text evidence="10">Lacks conserved residue(s) required for the propagation of feature annotation.</text>
</comment>
<keyword evidence="2 10" id="KW-0813">Transport</keyword>
<keyword evidence="12" id="KW-1185">Reference proteome</keyword>
<dbReference type="Pfam" id="PF02553">
    <property type="entry name" value="CbiN"/>
    <property type="match status" value="1"/>
</dbReference>
<evidence type="ECO:0000256" key="8">
    <source>
        <dbReference type="ARBA" id="ARBA00023136"/>
    </source>
</evidence>
<evidence type="ECO:0000313" key="12">
    <source>
        <dbReference type="Proteomes" id="UP000188613"/>
    </source>
</evidence>
<gene>
    <name evidence="10" type="primary">cbiN</name>
    <name evidence="11" type="ORF">BTO28_10580</name>
</gene>
<proteinExistence type="inferred from homology"/>
<dbReference type="GO" id="GO:0015087">
    <property type="term" value="F:cobalt ion transmembrane transporter activity"/>
    <property type="evidence" value="ECO:0007669"/>
    <property type="project" value="UniProtKB-UniRule"/>
</dbReference>
<dbReference type="NCBIfam" id="NF002780">
    <property type="entry name" value="PRK02898.1"/>
    <property type="match status" value="1"/>
</dbReference>
<evidence type="ECO:0000256" key="6">
    <source>
        <dbReference type="ARBA" id="ARBA00022989"/>
    </source>
</evidence>
<feature type="transmembrane region" description="Helical" evidence="10">
    <location>
        <begin position="62"/>
        <end position="82"/>
    </location>
</feature>
<dbReference type="EMBL" id="MSFI01000018">
    <property type="protein sequence ID" value="OMP66738.1"/>
    <property type="molecule type" value="Genomic_DNA"/>
</dbReference>
<dbReference type="OrthoDB" id="1551318at2"/>
<comment type="subcellular location">
    <subcellularLocation>
        <location evidence="10">Cell membrane</location>
        <topology evidence="10">Multi-pass membrane protein</topology>
    </subcellularLocation>
</comment>
<sequence>MKNLALVLFAVAIAVIPLFMWQDSEFGGADGQAEELITAIQSDYEPWANPLFEPPGGETESLLFSLQAAIGAGVIGYVIGTVRARAKREKL</sequence>
<evidence type="ECO:0000256" key="4">
    <source>
        <dbReference type="ARBA" id="ARBA00022573"/>
    </source>
</evidence>
<comment type="pathway">
    <text evidence="10">Cofactor biosynthesis; adenosylcobalamin biosynthesis.</text>
</comment>
<keyword evidence="1 10" id="KW-0171">Cobalt transport</keyword>
<keyword evidence="3 10" id="KW-1003">Cell membrane</keyword>
<evidence type="ECO:0000256" key="7">
    <source>
        <dbReference type="ARBA" id="ARBA00023065"/>
    </source>
</evidence>
<evidence type="ECO:0000256" key="2">
    <source>
        <dbReference type="ARBA" id="ARBA00022448"/>
    </source>
</evidence>
<evidence type="ECO:0000256" key="5">
    <source>
        <dbReference type="ARBA" id="ARBA00022692"/>
    </source>
</evidence>
<comment type="caution">
    <text evidence="11">The sequence shown here is derived from an EMBL/GenBank/DDBJ whole genome shotgun (WGS) entry which is preliminary data.</text>
</comment>
<accession>A0A1V2A6X3</accession>
<dbReference type="GO" id="GO:0005886">
    <property type="term" value="C:plasma membrane"/>
    <property type="evidence" value="ECO:0007669"/>
    <property type="project" value="UniProtKB-SubCell"/>
</dbReference>
<dbReference type="HAMAP" id="MF_00330">
    <property type="entry name" value="CbiN"/>
    <property type="match status" value="1"/>
</dbReference>
<dbReference type="NCBIfam" id="TIGR01165">
    <property type="entry name" value="cbiN"/>
    <property type="match status" value="1"/>
</dbReference>
<keyword evidence="9 10" id="KW-0170">Cobalt</keyword>